<dbReference type="GO" id="GO:0003677">
    <property type="term" value="F:DNA binding"/>
    <property type="evidence" value="ECO:0007669"/>
    <property type="project" value="InterPro"/>
</dbReference>
<evidence type="ECO:0000256" key="4">
    <source>
        <dbReference type="SAM" id="MobiDB-lite"/>
    </source>
</evidence>
<dbReference type="SMART" id="SM00066">
    <property type="entry name" value="GAL4"/>
    <property type="match status" value="1"/>
</dbReference>
<dbReference type="GeneID" id="66108940"/>
<dbReference type="CDD" id="cd00067">
    <property type="entry name" value="GAL4"/>
    <property type="match status" value="1"/>
</dbReference>
<evidence type="ECO:0000313" key="7">
    <source>
        <dbReference type="Proteomes" id="UP000812287"/>
    </source>
</evidence>
<feature type="domain" description="Zn(2)-C6 fungal-type" evidence="5">
    <location>
        <begin position="22"/>
        <end position="51"/>
    </location>
</feature>
<dbReference type="AlphaFoldDB" id="A0A9P8AQW1"/>
<dbReference type="InterPro" id="IPR007219">
    <property type="entry name" value="XnlR_reg_dom"/>
</dbReference>
<evidence type="ECO:0000256" key="3">
    <source>
        <dbReference type="ARBA" id="ARBA00023242"/>
    </source>
</evidence>
<proteinExistence type="predicted"/>
<keyword evidence="2" id="KW-0479">Metal-binding</keyword>
<dbReference type="GO" id="GO:0005634">
    <property type="term" value="C:nucleus"/>
    <property type="evidence" value="ECO:0007669"/>
    <property type="project" value="UniProtKB-SubCell"/>
</dbReference>
<dbReference type="GO" id="GO:0008270">
    <property type="term" value="F:zinc ion binding"/>
    <property type="evidence" value="ECO:0007669"/>
    <property type="project" value="InterPro"/>
</dbReference>
<dbReference type="PROSITE" id="PS50048">
    <property type="entry name" value="ZN2_CY6_FUNGAL_2"/>
    <property type="match status" value="1"/>
</dbReference>
<dbReference type="InterPro" id="IPR036864">
    <property type="entry name" value="Zn2-C6_fun-type_DNA-bd_sf"/>
</dbReference>
<comment type="subcellular location">
    <subcellularLocation>
        <location evidence="1">Nucleus</location>
    </subcellularLocation>
</comment>
<dbReference type="EMBL" id="MU250540">
    <property type="protein sequence ID" value="KAG7444276.1"/>
    <property type="molecule type" value="Genomic_DNA"/>
</dbReference>
<gene>
    <name evidence="6" type="ORF">BT62DRAFT_933939</name>
</gene>
<name>A0A9P8AQW1_9AGAR</name>
<feature type="compositionally biased region" description="Low complexity" evidence="4">
    <location>
        <begin position="667"/>
        <end position="686"/>
    </location>
</feature>
<feature type="region of interest" description="Disordered" evidence="4">
    <location>
        <begin position="611"/>
        <end position="632"/>
    </location>
</feature>
<accession>A0A9P8AQW1</accession>
<evidence type="ECO:0000313" key="6">
    <source>
        <dbReference type="EMBL" id="KAG7444276.1"/>
    </source>
</evidence>
<dbReference type="SMART" id="SM00906">
    <property type="entry name" value="Fungal_trans"/>
    <property type="match status" value="1"/>
</dbReference>
<dbReference type="PANTHER" id="PTHR31001:SF56">
    <property type="entry name" value="ZN(2)-C6 FUNGAL-TYPE DOMAIN-CONTAINING PROTEIN"/>
    <property type="match status" value="1"/>
</dbReference>
<dbReference type="CDD" id="cd12148">
    <property type="entry name" value="fungal_TF_MHR"/>
    <property type="match status" value="1"/>
</dbReference>
<dbReference type="PROSITE" id="PS00463">
    <property type="entry name" value="ZN2_CY6_FUNGAL_1"/>
    <property type="match status" value="1"/>
</dbReference>
<protein>
    <recommendedName>
        <fullName evidence="5">Zn(2)-C6 fungal-type domain-containing protein</fullName>
    </recommendedName>
</protein>
<feature type="region of interest" description="Disordered" evidence="4">
    <location>
        <begin position="644"/>
        <end position="701"/>
    </location>
</feature>
<dbReference type="InterPro" id="IPR050613">
    <property type="entry name" value="Sec_Metabolite_Reg"/>
</dbReference>
<sequence>MTSDHTRRPTDSTTASRKSALSCAECRRSKLRCDRVFPCQSCIRRGCAGICPDGTLTATKGNKVIMAHAEKLAEEVKVLTARIHDLEGALSSRDGAAHPLLQGRDPQRDEIDALYEKGLQDVSDAIGSLSIGSDGQAKYYGETAGSEYLGSLLPEEETEQEERPKDLDLPLELLDLVNAFPLGLKDCNYSKFIFAPYLPTQERAMYLAELYYQNTAWMYDPVVQQDFVMNILTPLYFAPGFVTLNAIHAHKLAVFFMTMGDGVLHDSSPDSAYLAEQYHALAQAAISIEPLLMEATSATVQALFMMFRFIYNSDRKSNEARWILTGLCIRLAQSIGLHRDSSGWNLDPEELQRRRRLFWELYTHDAWTSIVNGRPPGLMIQHTDCRFPDDLDPMVKPTGEIELGWHAWKYRYSASCLSLSIQHIFTTRAPNYKALLDLDKKIRKFPVAHHLLSPIETSEPGRAWSSNRVHALQQYCVVCERESNLLYIHRSYFAQAIQGQSRNPLQHMYAPSVLATYRSACRLISSLRGLNVSHPGIAATTWFFWSGIFSSCVVLGALVVESPSCSLSQDALILLNQTVPFYDEGSRRCRPTNTLLMLHKLRDRANHRFSAFTATGQSPPDDRPCADPDAPDELAVLGGRKSLINKKPTSHSPSSNDSHQNLSATYLYPGDGSDSGSSPPASHDSGSGSGGDGLMDYYDDLGTSGLSSPTYQAVPISDGQTHAGYDLSLNNMNLPSAQQYVQSPTSSYSMQQPRGQVQQQMYNPDVQSVHPSFQAISVDQALAPMGYAFSATQDQTQDDIWRNFVREFGLEHI</sequence>
<dbReference type="Pfam" id="PF04082">
    <property type="entry name" value="Fungal_trans"/>
    <property type="match status" value="1"/>
</dbReference>
<reference evidence="6" key="1">
    <citation type="submission" date="2020-11" db="EMBL/GenBank/DDBJ databases">
        <title>Adaptations for nitrogen fixation in a non-lichenized fungal sporocarp promotes dispersal by wood-feeding termites.</title>
        <authorList>
            <consortium name="DOE Joint Genome Institute"/>
            <person name="Koch R.A."/>
            <person name="Yoon G."/>
            <person name="Arayal U."/>
            <person name="Lail K."/>
            <person name="Amirebrahimi M."/>
            <person name="Labutti K."/>
            <person name="Lipzen A."/>
            <person name="Riley R."/>
            <person name="Barry K."/>
            <person name="Henrissat B."/>
            <person name="Grigoriev I.V."/>
            <person name="Herr J.R."/>
            <person name="Aime M.C."/>
        </authorList>
    </citation>
    <scope>NUCLEOTIDE SEQUENCE</scope>
    <source>
        <strain evidence="6">MCA 3950</strain>
    </source>
</reference>
<dbReference type="InterPro" id="IPR001138">
    <property type="entry name" value="Zn2Cys6_DnaBD"/>
</dbReference>
<keyword evidence="7" id="KW-1185">Reference proteome</keyword>
<evidence type="ECO:0000256" key="2">
    <source>
        <dbReference type="ARBA" id="ARBA00022723"/>
    </source>
</evidence>
<keyword evidence="3" id="KW-0539">Nucleus</keyword>
<dbReference type="RefSeq" id="XP_043037776.1">
    <property type="nucleotide sequence ID" value="XM_043186643.1"/>
</dbReference>
<feature type="compositionally biased region" description="Polar residues" evidence="4">
    <location>
        <begin position="650"/>
        <end position="664"/>
    </location>
</feature>
<dbReference type="PANTHER" id="PTHR31001">
    <property type="entry name" value="UNCHARACTERIZED TRANSCRIPTIONAL REGULATORY PROTEIN"/>
    <property type="match status" value="1"/>
</dbReference>
<organism evidence="6 7">
    <name type="scientific">Guyanagaster necrorhizus</name>
    <dbReference type="NCBI Taxonomy" id="856835"/>
    <lineage>
        <taxon>Eukaryota</taxon>
        <taxon>Fungi</taxon>
        <taxon>Dikarya</taxon>
        <taxon>Basidiomycota</taxon>
        <taxon>Agaricomycotina</taxon>
        <taxon>Agaricomycetes</taxon>
        <taxon>Agaricomycetidae</taxon>
        <taxon>Agaricales</taxon>
        <taxon>Marasmiineae</taxon>
        <taxon>Physalacriaceae</taxon>
        <taxon>Guyanagaster</taxon>
    </lineage>
</organism>
<dbReference type="GO" id="GO:0006351">
    <property type="term" value="P:DNA-templated transcription"/>
    <property type="evidence" value="ECO:0007669"/>
    <property type="project" value="InterPro"/>
</dbReference>
<dbReference type="SUPFAM" id="SSF57701">
    <property type="entry name" value="Zn2/Cys6 DNA-binding domain"/>
    <property type="match status" value="1"/>
</dbReference>
<dbReference type="Gene3D" id="4.10.240.10">
    <property type="entry name" value="Zn(2)-C6 fungal-type DNA-binding domain"/>
    <property type="match status" value="1"/>
</dbReference>
<evidence type="ECO:0000256" key="1">
    <source>
        <dbReference type="ARBA" id="ARBA00004123"/>
    </source>
</evidence>
<dbReference type="GO" id="GO:0000981">
    <property type="term" value="F:DNA-binding transcription factor activity, RNA polymerase II-specific"/>
    <property type="evidence" value="ECO:0007669"/>
    <property type="project" value="InterPro"/>
</dbReference>
<dbReference type="OrthoDB" id="424974at2759"/>
<comment type="caution">
    <text evidence="6">The sequence shown here is derived from an EMBL/GenBank/DDBJ whole genome shotgun (WGS) entry which is preliminary data.</text>
</comment>
<evidence type="ECO:0000259" key="5">
    <source>
        <dbReference type="PROSITE" id="PS50048"/>
    </source>
</evidence>
<dbReference type="Proteomes" id="UP000812287">
    <property type="component" value="Unassembled WGS sequence"/>
</dbReference>